<evidence type="ECO:0000313" key="15">
    <source>
        <dbReference type="Proteomes" id="UP000177629"/>
    </source>
</evidence>
<evidence type="ECO:0000256" key="8">
    <source>
        <dbReference type="ARBA" id="ARBA00022801"/>
    </source>
</evidence>
<evidence type="ECO:0000256" key="2">
    <source>
        <dbReference type="ARBA" id="ARBA00001966"/>
    </source>
</evidence>
<reference evidence="14 15" key="1">
    <citation type="journal article" date="2016" name="Nat. Commun.">
        <title>Thousands of microbial genomes shed light on interconnected biogeochemical processes in an aquifer system.</title>
        <authorList>
            <person name="Anantharaman K."/>
            <person name="Brown C.T."/>
            <person name="Hug L.A."/>
            <person name="Sharon I."/>
            <person name="Castelle C.J."/>
            <person name="Probst A.J."/>
            <person name="Thomas B.C."/>
            <person name="Singh A."/>
            <person name="Wilkins M.J."/>
            <person name="Karaoz U."/>
            <person name="Brodie E.L."/>
            <person name="Williams K.H."/>
            <person name="Hubbard S.S."/>
            <person name="Banfield J.F."/>
        </authorList>
    </citation>
    <scope>NUCLEOTIDE SEQUENCE [LARGE SCALE GENOMIC DNA]</scope>
</reference>
<name>A0A1G2PLD7_9BACT</name>
<evidence type="ECO:0000256" key="3">
    <source>
        <dbReference type="ARBA" id="ARBA00008343"/>
    </source>
</evidence>
<sequence length="274" mass="32299">MLCAVLMSDALFRKVIWRHFRAYRRDFPWRRTKDPYHILVSEVMLQQTQTQRVIQKYGEFLTRFPNFKTLAHARLSQVFRVWQGMGYNRRALALKRLAVIVVRDYKGRLPQDLEQLVALPGVGNATAGAICAFAFNKPVPFIETNIRRVYIHFFFPQKRKVQDADILKLVARTIDMRYPREWFWALMDYGAMLAVRSSQNPNRRSLHYRKQTPFMGSRRQLRGKILKLFIIEQKLSAKTLAHRFQKPIGELKPILKALATEGFIRQKAEDFTLV</sequence>
<dbReference type="GO" id="GO:0051536">
    <property type="term" value="F:iron-sulfur cluster binding"/>
    <property type="evidence" value="ECO:0007669"/>
    <property type="project" value="UniProtKB-KW"/>
</dbReference>
<keyword evidence="11" id="KW-0234">DNA repair</keyword>
<dbReference type="EMBL" id="MHSS01000001">
    <property type="protein sequence ID" value="OHA49073.1"/>
    <property type="molecule type" value="Genomic_DNA"/>
</dbReference>
<evidence type="ECO:0000256" key="7">
    <source>
        <dbReference type="ARBA" id="ARBA00022763"/>
    </source>
</evidence>
<dbReference type="InterPro" id="IPR004036">
    <property type="entry name" value="Endonuclease-III-like_CS2"/>
</dbReference>
<organism evidence="14 15">
    <name type="scientific">Candidatus Terrybacteria bacterium RIFCSPHIGHO2_01_FULL_48_17</name>
    <dbReference type="NCBI Taxonomy" id="1802362"/>
    <lineage>
        <taxon>Bacteria</taxon>
        <taxon>Candidatus Terryibacteriota</taxon>
    </lineage>
</organism>
<evidence type="ECO:0000256" key="5">
    <source>
        <dbReference type="ARBA" id="ARBA00022023"/>
    </source>
</evidence>
<evidence type="ECO:0000256" key="10">
    <source>
        <dbReference type="ARBA" id="ARBA00023014"/>
    </source>
</evidence>
<protein>
    <recommendedName>
        <fullName evidence="5">Adenine DNA glycosylase</fullName>
        <ecNumber evidence="4">3.2.2.31</ecNumber>
    </recommendedName>
</protein>
<dbReference type="InterPro" id="IPR003265">
    <property type="entry name" value="HhH-GPD_domain"/>
</dbReference>
<dbReference type="Pfam" id="PF00633">
    <property type="entry name" value="HHH"/>
    <property type="match status" value="1"/>
</dbReference>
<evidence type="ECO:0000256" key="4">
    <source>
        <dbReference type="ARBA" id="ARBA00012045"/>
    </source>
</evidence>
<evidence type="ECO:0000259" key="13">
    <source>
        <dbReference type="SMART" id="SM00478"/>
    </source>
</evidence>
<dbReference type="GO" id="GO:0034039">
    <property type="term" value="F:8-oxo-7,8-dihydroguanine DNA N-glycosylase activity"/>
    <property type="evidence" value="ECO:0007669"/>
    <property type="project" value="TreeGrafter"/>
</dbReference>
<dbReference type="GO" id="GO:0000701">
    <property type="term" value="F:purine-specific mismatch base pair DNA N-glycosylase activity"/>
    <property type="evidence" value="ECO:0007669"/>
    <property type="project" value="UniProtKB-EC"/>
</dbReference>
<comment type="catalytic activity">
    <reaction evidence="1">
        <text>Hydrolyzes free adenine bases from 7,8-dihydro-8-oxoguanine:adenine mismatched double-stranded DNA, leaving an apurinic site.</text>
        <dbReference type="EC" id="3.2.2.31"/>
    </reaction>
</comment>
<dbReference type="PANTHER" id="PTHR42944">
    <property type="entry name" value="ADENINE DNA GLYCOSYLASE"/>
    <property type="match status" value="1"/>
</dbReference>
<dbReference type="GO" id="GO:0006298">
    <property type="term" value="P:mismatch repair"/>
    <property type="evidence" value="ECO:0007669"/>
    <property type="project" value="TreeGrafter"/>
</dbReference>
<dbReference type="PANTHER" id="PTHR42944:SF1">
    <property type="entry name" value="ADENINE DNA GLYCOSYLASE"/>
    <property type="match status" value="1"/>
</dbReference>
<dbReference type="InterPro" id="IPR011257">
    <property type="entry name" value="DNA_glycosylase"/>
</dbReference>
<comment type="similarity">
    <text evidence="3">Belongs to the Nth/MutY family.</text>
</comment>
<evidence type="ECO:0000256" key="12">
    <source>
        <dbReference type="ARBA" id="ARBA00023295"/>
    </source>
</evidence>
<keyword evidence="7" id="KW-0227">DNA damage</keyword>
<comment type="cofactor">
    <cofactor evidence="2">
        <name>[4Fe-4S] cluster</name>
        <dbReference type="ChEBI" id="CHEBI:49883"/>
    </cofactor>
</comment>
<dbReference type="GO" id="GO:0035485">
    <property type="term" value="F:adenine/guanine mispair binding"/>
    <property type="evidence" value="ECO:0007669"/>
    <property type="project" value="TreeGrafter"/>
</dbReference>
<evidence type="ECO:0000256" key="11">
    <source>
        <dbReference type="ARBA" id="ARBA00023204"/>
    </source>
</evidence>
<dbReference type="Pfam" id="PF00730">
    <property type="entry name" value="HhH-GPD"/>
    <property type="match status" value="1"/>
</dbReference>
<gene>
    <name evidence="14" type="ORF">A2806_01935</name>
</gene>
<dbReference type="SMART" id="SM00478">
    <property type="entry name" value="ENDO3c"/>
    <property type="match status" value="1"/>
</dbReference>
<dbReference type="STRING" id="1802362.A2806_01935"/>
<keyword evidence="10" id="KW-0411">Iron-sulfur</keyword>
<evidence type="ECO:0000256" key="6">
    <source>
        <dbReference type="ARBA" id="ARBA00022723"/>
    </source>
</evidence>
<keyword evidence="6" id="KW-0479">Metal-binding</keyword>
<dbReference type="InterPro" id="IPR023170">
    <property type="entry name" value="HhH_base_excis_C"/>
</dbReference>
<dbReference type="EC" id="3.2.2.31" evidence="4"/>
<feature type="domain" description="HhH-GPD" evidence="13">
    <location>
        <begin position="44"/>
        <end position="192"/>
    </location>
</feature>
<dbReference type="GO" id="GO:0032357">
    <property type="term" value="F:oxidized purine DNA binding"/>
    <property type="evidence" value="ECO:0007669"/>
    <property type="project" value="TreeGrafter"/>
</dbReference>
<evidence type="ECO:0000313" key="14">
    <source>
        <dbReference type="EMBL" id="OHA49073.1"/>
    </source>
</evidence>
<dbReference type="AlphaFoldDB" id="A0A1G2PLD7"/>
<keyword evidence="8" id="KW-0378">Hydrolase</keyword>
<comment type="caution">
    <text evidence="14">The sequence shown here is derived from an EMBL/GenBank/DDBJ whole genome shotgun (WGS) entry which is preliminary data.</text>
</comment>
<keyword evidence="12" id="KW-0326">Glycosidase</keyword>
<dbReference type="SUPFAM" id="SSF48150">
    <property type="entry name" value="DNA-glycosylase"/>
    <property type="match status" value="1"/>
</dbReference>
<accession>A0A1G2PLD7</accession>
<dbReference type="InterPro" id="IPR044298">
    <property type="entry name" value="MIG/MutY"/>
</dbReference>
<dbReference type="PROSITE" id="PS01155">
    <property type="entry name" value="ENDONUCLEASE_III_2"/>
    <property type="match status" value="1"/>
</dbReference>
<proteinExistence type="inferred from homology"/>
<dbReference type="InterPro" id="IPR000445">
    <property type="entry name" value="HhH_motif"/>
</dbReference>
<dbReference type="Gene3D" id="1.10.1670.10">
    <property type="entry name" value="Helix-hairpin-Helix base-excision DNA repair enzymes (C-terminal)"/>
    <property type="match status" value="1"/>
</dbReference>
<keyword evidence="9" id="KW-0408">Iron</keyword>
<evidence type="ECO:0000256" key="1">
    <source>
        <dbReference type="ARBA" id="ARBA00000843"/>
    </source>
</evidence>
<dbReference type="CDD" id="cd00056">
    <property type="entry name" value="ENDO3c"/>
    <property type="match status" value="1"/>
</dbReference>
<evidence type="ECO:0000256" key="9">
    <source>
        <dbReference type="ARBA" id="ARBA00023004"/>
    </source>
</evidence>
<dbReference type="Gene3D" id="1.10.340.30">
    <property type="entry name" value="Hypothetical protein, domain 2"/>
    <property type="match status" value="1"/>
</dbReference>
<dbReference type="GO" id="GO:0046872">
    <property type="term" value="F:metal ion binding"/>
    <property type="evidence" value="ECO:0007669"/>
    <property type="project" value="UniProtKB-KW"/>
</dbReference>
<dbReference type="GO" id="GO:0006284">
    <property type="term" value="P:base-excision repair"/>
    <property type="evidence" value="ECO:0007669"/>
    <property type="project" value="InterPro"/>
</dbReference>
<dbReference type="Proteomes" id="UP000177629">
    <property type="component" value="Unassembled WGS sequence"/>
</dbReference>